<comment type="caution">
    <text evidence="1">The sequence shown here is derived from an EMBL/GenBank/DDBJ whole genome shotgun (WGS) entry which is preliminary data.</text>
</comment>
<keyword evidence="2" id="KW-1185">Reference proteome</keyword>
<evidence type="ECO:0000313" key="2">
    <source>
        <dbReference type="Proteomes" id="UP000636264"/>
    </source>
</evidence>
<evidence type="ECO:0008006" key="3">
    <source>
        <dbReference type="Google" id="ProtNLM"/>
    </source>
</evidence>
<protein>
    <recommendedName>
        <fullName evidence="3">PhiE125 gp8 family phage protein</fullName>
    </recommendedName>
</protein>
<reference evidence="1" key="1">
    <citation type="journal article" date="2014" name="Int. J. Syst. Evol. Microbiol.">
        <title>Complete genome sequence of Corynebacterium casei LMG S-19264T (=DSM 44701T), isolated from a smear-ripened cheese.</title>
        <authorList>
            <consortium name="US DOE Joint Genome Institute (JGI-PGF)"/>
            <person name="Walter F."/>
            <person name="Albersmeier A."/>
            <person name="Kalinowski J."/>
            <person name="Ruckert C."/>
        </authorList>
    </citation>
    <scope>NUCLEOTIDE SEQUENCE</scope>
    <source>
        <strain evidence="1">CGMCC 1.15320</strain>
    </source>
</reference>
<dbReference type="InterPro" id="IPR006450">
    <property type="entry name" value="Phage_HK97_gp6-like"/>
</dbReference>
<dbReference type="NCBIfam" id="TIGR02215">
    <property type="entry name" value="phage_chp_gp8"/>
    <property type="match status" value="1"/>
</dbReference>
<evidence type="ECO:0000313" key="1">
    <source>
        <dbReference type="EMBL" id="GGA75939.1"/>
    </source>
</evidence>
<dbReference type="AlphaFoldDB" id="A0A916RXQ3"/>
<name>A0A916RXQ3_9HYPH</name>
<dbReference type="InterPro" id="IPR021146">
    <property type="entry name" value="Phage_gp6-like_head-tail"/>
</dbReference>
<dbReference type="InterPro" id="IPR011738">
    <property type="entry name" value="Phage_CHP"/>
</dbReference>
<dbReference type="Pfam" id="PF05135">
    <property type="entry name" value="Phage_connect_1"/>
    <property type="match status" value="1"/>
</dbReference>
<dbReference type="NCBIfam" id="TIGR01560">
    <property type="entry name" value="put_DNA_pack"/>
    <property type="match status" value="1"/>
</dbReference>
<gene>
    <name evidence="1" type="ORF">GCM10011385_32450</name>
</gene>
<proteinExistence type="predicted"/>
<dbReference type="Gene3D" id="1.10.3230.30">
    <property type="entry name" value="Phage gp6-like head-tail connector protein"/>
    <property type="match status" value="1"/>
</dbReference>
<reference evidence="1" key="2">
    <citation type="submission" date="2020-09" db="EMBL/GenBank/DDBJ databases">
        <authorList>
            <person name="Sun Q."/>
            <person name="Zhou Y."/>
        </authorList>
    </citation>
    <scope>NUCLEOTIDE SEQUENCE</scope>
    <source>
        <strain evidence="1">CGMCC 1.15320</strain>
    </source>
</reference>
<dbReference type="RefSeq" id="WP_188722151.1">
    <property type="nucleotide sequence ID" value="NZ_BMIF01000011.1"/>
</dbReference>
<organism evidence="1 2">
    <name type="scientific">Nitratireductor aestuarii</name>
    <dbReference type="NCBI Taxonomy" id="1735103"/>
    <lineage>
        <taxon>Bacteria</taxon>
        <taxon>Pseudomonadati</taxon>
        <taxon>Pseudomonadota</taxon>
        <taxon>Alphaproteobacteria</taxon>
        <taxon>Hyphomicrobiales</taxon>
        <taxon>Phyllobacteriaceae</taxon>
        <taxon>Nitratireductor</taxon>
    </lineage>
</organism>
<accession>A0A916RXQ3</accession>
<dbReference type="Proteomes" id="UP000636264">
    <property type="component" value="Unassembled WGS sequence"/>
</dbReference>
<sequence length="189" mass="21300">MTLLRTAEPAVEPVTLTEIKEHLRVTHDSEDALIEGLIKAAREEVERSTSRALIDQSWRLILDSWPKSRFVYLGRTPVVSITSVSVFDEDGNSTALSADHYLLDRSSVPARLYFQNVPSPGRRINGIEIDFDAGYGESGTDVPESLKRAIGILVSHWYEFRGAYGAKDQPVSIPDEFLRIIRNFRTPRL</sequence>
<dbReference type="CDD" id="cd08054">
    <property type="entry name" value="gp6"/>
    <property type="match status" value="1"/>
</dbReference>
<dbReference type="EMBL" id="BMIF01000011">
    <property type="protein sequence ID" value="GGA75939.1"/>
    <property type="molecule type" value="Genomic_DNA"/>
</dbReference>